<reference evidence="6 7" key="1">
    <citation type="submission" date="2021-11" db="EMBL/GenBank/DDBJ databases">
        <title>Aliifidinibius sp. nov., a new bacterium isolated from saline soil.</title>
        <authorList>
            <person name="Galisteo C."/>
            <person name="De La Haba R."/>
            <person name="Sanchez-Porro C."/>
            <person name="Ventosa A."/>
        </authorList>
    </citation>
    <scope>NUCLEOTIDE SEQUENCE [LARGE SCALE GENOMIC DNA]</scope>
    <source>
        <strain evidence="6 7">KACC 190600</strain>
    </source>
</reference>
<dbReference type="RefSeq" id="WP_265791842.1">
    <property type="nucleotide sequence ID" value="NZ_BAABRS010000006.1"/>
</dbReference>
<dbReference type="Proteomes" id="UP001207337">
    <property type="component" value="Unassembled WGS sequence"/>
</dbReference>
<dbReference type="EMBL" id="JAJNDC010000006">
    <property type="protein sequence ID" value="MCW9714509.1"/>
    <property type="molecule type" value="Genomic_DNA"/>
</dbReference>
<dbReference type="NCBIfam" id="TIGR00275">
    <property type="entry name" value="aminoacetone oxidase family FAD-binding enzyme"/>
    <property type="match status" value="1"/>
</dbReference>
<accession>A0ABT3Q333</accession>
<sequence length="406" mass="46214">MHKRKLAVIGGGAAGFFAGINAARQYPELKVTIFERSREVLSKVRISGGGRCNVTHHCFDPAILAKAYPRGQKELRWAFEQFQAKDTVNWFEQRCVELKTESDGRMFPVTDDSKTIIRCLKSEAQKHGVEVRTKTAVTNITPIDDNRYQVGLHGQQSMSSDAVVIATGGSNRSNKYDWLRELGHSIVEPVPSLFTFNFRHKIFEDLAGISVPDASVAIKGTNFRHEGPILITHWGLSGPAVLKTSAWAARYLYQEDYRFVIKVNWLHPKTQQEVRAVINQLRNRNARKKITKQDRFPLPNRLWKRFLELTEANNQLRWAELSNEQVHRLVQYLTNAEYEIQGKTTYKEEFVTSGGVPLDEIDMGTMESKLRPNLYFAGEVLNIDGITGGYNFQSAWTTGWIASKHL</sequence>
<dbReference type="Pfam" id="PF03486">
    <property type="entry name" value="HI0933_like"/>
    <property type="match status" value="1"/>
</dbReference>
<evidence type="ECO:0000256" key="3">
    <source>
        <dbReference type="ARBA" id="ARBA00022827"/>
    </source>
</evidence>
<dbReference type="SUPFAM" id="SSF160996">
    <property type="entry name" value="HI0933 insert domain-like"/>
    <property type="match status" value="1"/>
</dbReference>
<dbReference type="InterPro" id="IPR055178">
    <property type="entry name" value="RsdA/BaiN/AoA(So)-like_dom"/>
</dbReference>
<feature type="domain" description="RsdA/BaiN/AoA(So)-like insert" evidence="5">
    <location>
        <begin position="190"/>
        <end position="351"/>
    </location>
</feature>
<dbReference type="Gene3D" id="2.40.30.10">
    <property type="entry name" value="Translation factors"/>
    <property type="match status" value="1"/>
</dbReference>
<dbReference type="SUPFAM" id="SSF51905">
    <property type="entry name" value="FAD/NAD(P)-binding domain"/>
    <property type="match status" value="1"/>
</dbReference>
<protein>
    <submittedName>
        <fullName evidence="6">NAD(P)/FAD-dependent oxidoreductase</fullName>
    </submittedName>
</protein>
<evidence type="ECO:0000313" key="7">
    <source>
        <dbReference type="Proteomes" id="UP001207337"/>
    </source>
</evidence>
<evidence type="ECO:0000259" key="5">
    <source>
        <dbReference type="Pfam" id="PF22780"/>
    </source>
</evidence>
<gene>
    <name evidence="6" type="ORF">LQ318_16505</name>
</gene>
<dbReference type="Pfam" id="PF22780">
    <property type="entry name" value="HI0933_like_1st"/>
    <property type="match status" value="1"/>
</dbReference>
<proteinExistence type="predicted"/>
<feature type="domain" description="RsdA/BaiN/AoA(So)-like Rossmann fold-like" evidence="4">
    <location>
        <begin position="5"/>
        <end position="404"/>
    </location>
</feature>
<keyword evidence="3" id="KW-0274">FAD</keyword>
<comment type="caution">
    <text evidence="6">The sequence shown here is derived from an EMBL/GenBank/DDBJ whole genome shotgun (WGS) entry which is preliminary data.</text>
</comment>
<dbReference type="InterPro" id="IPR004792">
    <property type="entry name" value="BaiN-like"/>
</dbReference>
<keyword evidence="7" id="KW-1185">Reference proteome</keyword>
<dbReference type="Gene3D" id="1.10.8.260">
    <property type="entry name" value="HI0933 insert domain-like"/>
    <property type="match status" value="1"/>
</dbReference>
<dbReference type="PANTHER" id="PTHR42887">
    <property type="entry name" value="OS12G0638800 PROTEIN"/>
    <property type="match status" value="1"/>
</dbReference>
<dbReference type="InterPro" id="IPR057661">
    <property type="entry name" value="RsdA/BaiN/AoA(So)_Rossmann"/>
</dbReference>
<dbReference type="PANTHER" id="PTHR42887:SF2">
    <property type="entry name" value="OS12G0638800 PROTEIN"/>
    <property type="match status" value="1"/>
</dbReference>
<dbReference type="InterPro" id="IPR036188">
    <property type="entry name" value="FAD/NAD-bd_sf"/>
</dbReference>
<evidence type="ECO:0000256" key="2">
    <source>
        <dbReference type="ARBA" id="ARBA00022630"/>
    </source>
</evidence>
<dbReference type="Gene3D" id="3.50.50.60">
    <property type="entry name" value="FAD/NAD(P)-binding domain"/>
    <property type="match status" value="1"/>
</dbReference>
<name>A0ABT3Q333_9BACT</name>
<evidence type="ECO:0000256" key="1">
    <source>
        <dbReference type="ARBA" id="ARBA00001974"/>
    </source>
</evidence>
<evidence type="ECO:0000313" key="6">
    <source>
        <dbReference type="EMBL" id="MCW9714509.1"/>
    </source>
</evidence>
<dbReference type="InterPro" id="IPR023166">
    <property type="entry name" value="BaiN-like_dom_sf"/>
</dbReference>
<organism evidence="6 7">
    <name type="scientific">Fodinibius salicampi</name>
    <dbReference type="NCBI Taxonomy" id="1920655"/>
    <lineage>
        <taxon>Bacteria</taxon>
        <taxon>Pseudomonadati</taxon>
        <taxon>Balneolota</taxon>
        <taxon>Balneolia</taxon>
        <taxon>Balneolales</taxon>
        <taxon>Balneolaceae</taxon>
        <taxon>Fodinibius</taxon>
    </lineage>
</organism>
<keyword evidence="2" id="KW-0285">Flavoprotein</keyword>
<comment type="cofactor">
    <cofactor evidence="1">
        <name>FAD</name>
        <dbReference type="ChEBI" id="CHEBI:57692"/>
    </cofactor>
</comment>
<evidence type="ECO:0000259" key="4">
    <source>
        <dbReference type="Pfam" id="PF03486"/>
    </source>
</evidence>
<dbReference type="PRINTS" id="PR00368">
    <property type="entry name" value="FADPNR"/>
</dbReference>